<reference evidence="1 2" key="1">
    <citation type="journal article" date="2020" name="BMC Genomics">
        <title>Correction to: Identification and distribution of gene clusters required for synthesis of sphingolipid metabolism inhibitors in diverse species of the filamentous fungus Fusarium.</title>
        <authorList>
            <person name="Kim H.S."/>
            <person name="Lohmar J.M."/>
            <person name="Busman M."/>
            <person name="Brown D.W."/>
            <person name="Naumann T.A."/>
            <person name="Divon H.H."/>
            <person name="Lysoe E."/>
            <person name="Uhlig S."/>
            <person name="Proctor R.H."/>
        </authorList>
    </citation>
    <scope>NUCLEOTIDE SEQUENCE [LARGE SCALE GENOMIC DNA]</scope>
    <source>
        <strain evidence="1 2">NRRL 25214</strain>
    </source>
</reference>
<comment type="caution">
    <text evidence="1">The sequence shown here is derived from an EMBL/GenBank/DDBJ whole genome shotgun (WGS) entry which is preliminary data.</text>
</comment>
<accession>A0A8H5DT03</accession>
<protein>
    <submittedName>
        <fullName evidence="1">Uncharacterized protein</fullName>
    </submittedName>
</protein>
<dbReference type="Proteomes" id="UP000573603">
    <property type="component" value="Unassembled WGS sequence"/>
</dbReference>
<dbReference type="AlphaFoldDB" id="A0A8H5DT03"/>
<dbReference type="EMBL" id="JABEVY010000378">
    <property type="protein sequence ID" value="KAF5234663.1"/>
    <property type="molecule type" value="Genomic_DNA"/>
</dbReference>
<gene>
    <name evidence="1" type="ORF">FANTH_12015</name>
</gene>
<sequence length="322" mass="37232">MHRNNPTIQYPEPDDDDEWPVGGWHWILPFFLFLMYIEIGSYPSTSYDSACMERSPLPIQRFGKWASKLDDIKIDISNIIQEVNDKETSRTLDAIYIPVDIATNLRKENQQLKQAIGCNFDEERLLQIAKDSMEQKLLSYPENSDVLSRDDHIFSRAYILLSRLQRLQEPRREIWAKLSGQFRQDFSKIAQSVCYASAQLEDLAREAKTFNKPTLRQLQKASVDTYVLCQESRSDAHNLNELVDQLGVQLSLIETTTKRASGLFRDTFAMKPGVTILWKYWMAEGRMTEDELDIYEAGRMMIGRSVINMLDGGFVLPEPASW</sequence>
<keyword evidence="2" id="KW-1185">Reference proteome</keyword>
<evidence type="ECO:0000313" key="1">
    <source>
        <dbReference type="EMBL" id="KAF5234663.1"/>
    </source>
</evidence>
<organism evidence="1 2">
    <name type="scientific">Fusarium anthophilum</name>
    <dbReference type="NCBI Taxonomy" id="48485"/>
    <lineage>
        <taxon>Eukaryota</taxon>
        <taxon>Fungi</taxon>
        <taxon>Dikarya</taxon>
        <taxon>Ascomycota</taxon>
        <taxon>Pezizomycotina</taxon>
        <taxon>Sordariomycetes</taxon>
        <taxon>Hypocreomycetidae</taxon>
        <taxon>Hypocreales</taxon>
        <taxon>Nectriaceae</taxon>
        <taxon>Fusarium</taxon>
        <taxon>Fusarium fujikuroi species complex</taxon>
    </lineage>
</organism>
<proteinExistence type="predicted"/>
<evidence type="ECO:0000313" key="2">
    <source>
        <dbReference type="Proteomes" id="UP000573603"/>
    </source>
</evidence>
<name>A0A8H5DT03_9HYPO</name>